<dbReference type="SUPFAM" id="SSF53850">
    <property type="entry name" value="Periplasmic binding protein-like II"/>
    <property type="match status" value="1"/>
</dbReference>
<evidence type="ECO:0000256" key="2">
    <source>
        <dbReference type="ARBA" id="ARBA00023015"/>
    </source>
</evidence>
<evidence type="ECO:0000259" key="5">
    <source>
        <dbReference type="PROSITE" id="PS50931"/>
    </source>
</evidence>
<dbReference type="Pfam" id="PF00126">
    <property type="entry name" value="HTH_1"/>
    <property type="match status" value="1"/>
</dbReference>
<keyword evidence="2" id="KW-0805">Transcription regulation</keyword>
<dbReference type="PROSITE" id="PS50931">
    <property type="entry name" value="HTH_LYSR"/>
    <property type="match status" value="1"/>
</dbReference>
<evidence type="ECO:0000313" key="7">
    <source>
        <dbReference type="Proteomes" id="UP000666369"/>
    </source>
</evidence>
<dbReference type="Proteomes" id="UP000666369">
    <property type="component" value="Unassembled WGS sequence"/>
</dbReference>
<comment type="caution">
    <text evidence="6">The sequence shown here is derived from an EMBL/GenBank/DDBJ whole genome shotgun (WGS) entry which is preliminary data.</text>
</comment>
<name>A0ABX0FPL8_9BURK</name>
<keyword evidence="7" id="KW-1185">Reference proteome</keyword>
<comment type="similarity">
    <text evidence="1">Belongs to the LysR transcriptional regulatory family.</text>
</comment>
<gene>
    <name evidence="6" type="ORF">GW587_19740</name>
</gene>
<reference evidence="7" key="1">
    <citation type="submission" date="2023-07" db="EMBL/GenBank/DDBJ databases">
        <title>Duganella aceri sp. nov., isolated from tree sap.</title>
        <authorList>
            <person name="Kim I.S."/>
        </authorList>
    </citation>
    <scope>NUCLEOTIDE SEQUENCE [LARGE SCALE GENOMIC DNA]</scope>
    <source>
        <strain evidence="7">SAP-35</strain>
    </source>
</reference>
<dbReference type="Gene3D" id="1.10.10.10">
    <property type="entry name" value="Winged helix-like DNA-binding domain superfamily/Winged helix DNA-binding domain"/>
    <property type="match status" value="1"/>
</dbReference>
<evidence type="ECO:0000313" key="6">
    <source>
        <dbReference type="EMBL" id="NGZ86480.1"/>
    </source>
</evidence>
<protein>
    <submittedName>
        <fullName evidence="6">LysR family transcriptional regulator</fullName>
    </submittedName>
</protein>
<feature type="domain" description="HTH lysR-type" evidence="5">
    <location>
        <begin position="1"/>
        <end position="58"/>
    </location>
</feature>
<sequence length="305" mass="33709">MFIRQLEYLVALAELGHFSRAADACHVSQPALSSAIAKLEQELDLQLVRRGRNYEGLTDEGRRVVGWAQHMLSSYEAMRQEAVDANRTPTGTLRIGAIPTAMPVVPFLTAGCHERYRGIKLTILSLPSDEIVRRLDNCDLDLGLTFLDGNVLAGFQVHPLFQERYVLVARDPAVFGGRSALSWAQAAELDLCLLTANMQSRQIIDAAFRSVAAKPRIQVETDSIFALYAQVRFSDLCAVVPHSVLSLIELRQELSIVPLLPQLSRQIGLVLREQDPLPAVTAAVLQLALQVPLQARFDGLISDIY</sequence>
<dbReference type="PRINTS" id="PR00039">
    <property type="entry name" value="HTHLYSR"/>
</dbReference>
<keyword evidence="4" id="KW-0804">Transcription</keyword>
<dbReference type="InterPro" id="IPR036390">
    <property type="entry name" value="WH_DNA-bd_sf"/>
</dbReference>
<dbReference type="InterPro" id="IPR036388">
    <property type="entry name" value="WH-like_DNA-bd_sf"/>
</dbReference>
<dbReference type="Pfam" id="PF03466">
    <property type="entry name" value="LysR_substrate"/>
    <property type="match status" value="1"/>
</dbReference>
<dbReference type="InterPro" id="IPR005119">
    <property type="entry name" value="LysR_subst-bd"/>
</dbReference>
<organism evidence="6 7">
    <name type="scientific">Duganella aceris</name>
    <dbReference type="NCBI Taxonomy" id="2703883"/>
    <lineage>
        <taxon>Bacteria</taxon>
        <taxon>Pseudomonadati</taxon>
        <taxon>Pseudomonadota</taxon>
        <taxon>Betaproteobacteria</taxon>
        <taxon>Burkholderiales</taxon>
        <taxon>Oxalobacteraceae</taxon>
        <taxon>Telluria group</taxon>
        <taxon>Duganella</taxon>
    </lineage>
</organism>
<evidence type="ECO:0000256" key="3">
    <source>
        <dbReference type="ARBA" id="ARBA00023125"/>
    </source>
</evidence>
<dbReference type="Gene3D" id="3.40.190.290">
    <property type="match status" value="1"/>
</dbReference>
<evidence type="ECO:0000256" key="1">
    <source>
        <dbReference type="ARBA" id="ARBA00009437"/>
    </source>
</evidence>
<dbReference type="EMBL" id="JAADJT010000009">
    <property type="protein sequence ID" value="NGZ86480.1"/>
    <property type="molecule type" value="Genomic_DNA"/>
</dbReference>
<proteinExistence type="inferred from homology"/>
<dbReference type="RefSeq" id="WP_166106325.1">
    <property type="nucleotide sequence ID" value="NZ_JAADJT010000009.1"/>
</dbReference>
<evidence type="ECO:0000256" key="4">
    <source>
        <dbReference type="ARBA" id="ARBA00023163"/>
    </source>
</evidence>
<dbReference type="SUPFAM" id="SSF46785">
    <property type="entry name" value="Winged helix' DNA-binding domain"/>
    <property type="match status" value="1"/>
</dbReference>
<dbReference type="PANTHER" id="PTHR30419">
    <property type="entry name" value="HTH-TYPE TRANSCRIPTIONAL REGULATOR YBHD"/>
    <property type="match status" value="1"/>
</dbReference>
<keyword evidence="3" id="KW-0238">DNA-binding</keyword>
<dbReference type="CDD" id="cd05466">
    <property type="entry name" value="PBP2_LTTR_substrate"/>
    <property type="match status" value="1"/>
</dbReference>
<dbReference type="InterPro" id="IPR000847">
    <property type="entry name" value="LysR_HTH_N"/>
</dbReference>
<dbReference type="PANTHER" id="PTHR30419:SF31">
    <property type="entry name" value="BLR3139 PROTEIN"/>
    <property type="match status" value="1"/>
</dbReference>
<dbReference type="InterPro" id="IPR050950">
    <property type="entry name" value="HTH-type_LysR_regulators"/>
</dbReference>
<accession>A0ABX0FPL8</accession>